<dbReference type="InterPro" id="IPR012340">
    <property type="entry name" value="NA-bd_OB-fold"/>
</dbReference>
<proteinExistence type="predicted"/>
<feature type="domain" description="NfeD-like C-terminal" evidence="6">
    <location>
        <begin position="79"/>
        <end position="135"/>
    </location>
</feature>
<evidence type="ECO:0000313" key="7">
    <source>
        <dbReference type="EMBL" id="GAA4953166.1"/>
    </source>
</evidence>
<evidence type="ECO:0000259" key="6">
    <source>
        <dbReference type="Pfam" id="PF01957"/>
    </source>
</evidence>
<dbReference type="Gene3D" id="2.40.50.140">
    <property type="entry name" value="Nucleic acid-binding proteins"/>
    <property type="match status" value="1"/>
</dbReference>
<comment type="caution">
    <text evidence="7">The sequence shown here is derived from an EMBL/GenBank/DDBJ whole genome shotgun (WGS) entry which is preliminary data.</text>
</comment>
<gene>
    <name evidence="7" type="ORF">GCM10023205_12960</name>
</gene>
<evidence type="ECO:0000313" key="8">
    <source>
        <dbReference type="Proteomes" id="UP001500466"/>
    </source>
</evidence>
<dbReference type="InterPro" id="IPR002810">
    <property type="entry name" value="NfeD-like_C"/>
</dbReference>
<reference evidence="8" key="1">
    <citation type="journal article" date="2019" name="Int. J. Syst. Evol. Microbiol.">
        <title>The Global Catalogue of Microorganisms (GCM) 10K type strain sequencing project: providing services to taxonomists for standard genome sequencing and annotation.</title>
        <authorList>
            <consortium name="The Broad Institute Genomics Platform"/>
            <consortium name="The Broad Institute Genome Sequencing Center for Infectious Disease"/>
            <person name="Wu L."/>
            <person name="Ma J."/>
        </authorList>
    </citation>
    <scope>NUCLEOTIDE SEQUENCE [LARGE SCALE GENOMIC DNA]</scope>
    <source>
        <strain evidence="8">JCM 17986</strain>
    </source>
</reference>
<dbReference type="PANTHER" id="PTHR33507:SF3">
    <property type="entry name" value="INNER MEMBRANE PROTEIN YBBJ"/>
    <property type="match status" value="1"/>
</dbReference>
<evidence type="ECO:0000256" key="5">
    <source>
        <dbReference type="SAM" id="Phobius"/>
    </source>
</evidence>
<evidence type="ECO:0000256" key="2">
    <source>
        <dbReference type="ARBA" id="ARBA00022692"/>
    </source>
</evidence>
<dbReference type="RefSeq" id="WP_345674610.1">
    <property type="nucleotide sequence ID" value="NZ_BAABHS010000004.1"/>
</dbReference>
<dbReference type="SUPFAM" id="SSF141322">
    <property type="entry name" value="NfeD domain-like"/>
    <property type="match status" value="1"/>
</dbReference>
<dbReference type="PANTHER" id="PTHR33507">
    <property type="entry name" value="INNER MEMBRANE PROTEIN YBBJ"/>
    <property type="match status" value="1"/>
</dbReference>
<keyword evidence="8" id="KW-1185">Reference proteome</keyword>
<evidence type="ECO:0000256" key="3">
    <source>
        <dbReference type="ARBA" id="ARBA00022989"/>
    </source>
</evidence>
<dbReference type="Proteomes" id="UP001500466">
    <property type="component" value="Unassembled WGS sequence"/>
</dbReference>
<name>A0ABP9GTJ6_9ACTN</name>
<organism evidence="7 8">
    <name type="scientific">Yinghuangia aomiensis</name>
    <dbReference type="NCBI Taxonomy" id="676205"/>
    <lineage>
        <taxon>Bacteria</taxon>
        <taxon>Bacillati</taxon>
        <taxon>Actinomycetota</taxon>
        <taxon>Actinomycetes</taxon>
        <taxon>Kitasatosporales</taxon>
        <taxon>Streptomycetaceae</taxon>
        <taxon>Yinghuangia</taxon>
    </lineage>
</organism>
<dbReference type="InterPro" id="IPR052165">
    <property type="entry name" value="Membrane_assoc_protease"/>
</dbReference>
<sequence>MWWLIVLGGLGIVGVVSSIVEFGMFMVGALAASIAAGVGAGLVVQCIVFAVVSASFLIFVRPIALRQLNRGPVMRDGVQALKGRSAVVLERVDEHGGRIKLAGEVWTARSMDTTRVFEPGEKVDVADIDGATAVVI</sequence>
<feature type="transmembrane region" description="Helical" evidence="5">
    <location>
        <begin position="34"/>
        <end position="60"/>
    </location>
</feature>
<evidence type="ECO:0000256" key="4">
    <source>
        <dbReference type="ARBA" id="ARBA00023136"/>
    </source>
</evidence>
<protein>
    <submittedName>
        <fullName evidence="7">NfeD family protein</fullName>
    </submittedName>
</protein>
<dbReference type="EMBL" id="BAABHS010000004">
    <property type="protein sequence ID" value="GAA4953166.1"/>
    <property type="molecule type" value="Genomic_DNA"/>
</dbReference>
<evidence type="ECO:0000256" key="1">
    <source>
        <dbReference type="ARBA" id="ARBA00004141"/>
    </source>
</evidence>
<comment type="subcellular location">
    <subcellularLocation>
        <location evidence="1">Membrane</location>
        <topology evidence="1">Multi-pass membrane protein</topology>
    </subcellularLocation>
</comment>
<accession>A0ABP9GTJ6</accession>
<dbReference type="Pfam" id="PF01957">
    <property type="entry name" value="NfeD"/>
    <property type="match status" value="1"/>
</dbReference>
<keyword evidence="4 5" id="KW-0472">Membrane</keyword>
<keyword evidence="2 5" id="KW-0812">Transmembrane</keyword>
<keyword evidence="3 5" id="KW-1133">Transmembrane helix</keyword>